<protein>
    <submittedName>
        <fullName evidence="2">Uncharacterized protein</fullName>
    </submittedName>
</protein>
<gene>
    <name evidence="2" type="ORF">RC62_1104</name>
</gene>
<accession>A0A0Q0XTC2</accession>
<evidence type="ECO:0000313" key="2">
    <source>
        <dbReference type="EMBL" id="KQB39423.1"/>
    </source>
</evidence>
<name>A0A0Q0XTC2_9FLAO</name>
<keyword evidence="1" id="KW-0812">Transmembrane</keyword>
<dbReference type="AlphaFoldDB" id="A0A0Q0XTC2"/>
<keyword evidence="1" id="KW-0472">Membrane</keyword>
<dbReference type="Proteomes" id="UP000050443">
    <property type="component" value="Unassembled WGS sequence"/>
</dbReference>
<keyword evidence="1" id="KW-1133">Transmembrane helix</keyword>
<sequence length="55" mass="6421">MTLLLIALYGFYLICFPTDSLFSFISKEFTLSHFASVVPLSVFTGFELFRYFECF</sequence>
<comment type="caution">
    <text evidence="2">The sequence shown here is derived from an EMBL/GenBank/DDBJ whole genome shotgun (WGS) entry which is preliminary data.</text>
</comment>
<feature type="transmembrane region" description="Helical" evidence="1">
    <location>
        <begin position="33"/>
        <end position="52"/>
    </location>
</feature>
<reference evidence="2 3" key="1">
    <citation type="submission" date="2014-09" db="EMBL/GenBank/DDBJ databases">
        <title>Genome sequence of Flavobacterium aquidurense RC62.</title>
        <authorList>
            <person name="Kim J.F."/>
            <person name="Kwak M.-J."/>
        </authorList>
    </citation>
    <scope>NUCLEOTIDE SEQUENCE [LARGE SCALE GENOMIC DNA]</scope>
    <source>
        <strain evidence="2 3">RC62</strain>
    </source>
</reference>
<evidence type="ECO:0000313" key="3">
    <source>
        <dbReference type="Proteomes" id="UP000050443"/>
    </source>
</evidence>
<dbReference type="PATRIC" id="fig|362413.3.peg.1077"/>
<organism evidence="2 3">
    <name type="scientific">Flavobacterium aquidurense</name>
    <dbReference type="NCBI Taxonomy" id="362413"/>
    <lineage>
        <taxon>Bacteria</taxon>
        <taxon>Pseudomonadati</taxon>
        <taxon>Bacteroidota</taxon>
        <taxon>Flavobacteriia</taxon>
        <taxon>Flavobacteriales</taxon>
        <taxon>Flavobacteriaceae</taxon>
        <taxon>Flavobacterium</taxon>
    </lineage>
</organism>
<dbReference type="EMBL" id="JRLF01000012">
    <property type="protein sequence ID" value="KQB39423.1"/>
    <property type="molecule type" value="Genomic_DNA"/>
</dbReference>
<evidence type="ECO:0000256" key="1">
    <source>
        <dbReference type="SAM" id="Phobius"/>
    </source>
</evidence>
<proteinExistence type="predicted"/>